<feature type="domain" description="Trimeric autotransporter adhesin YadA-like stalk" evidence="14">
    <location>
        <begin position="447"/>
        <end position="486"/>
    </location>
</feature>
<keyword evidence="8" id="KW-0653">Protein transport</keyword>
<evidence type="ECO:0000256" key="7">
    <source>
        <dbReference type="ARBA" id="ARBA00022729"/>
    </source>
</evidence>
<accession>A0A157Z6U3</accession>
<keyword evidence="7" id="KW-0732">Signal</keyword>
<evidence type="ECO:0000256" key="11">
    <source>
        <dbReference type="SAM" id="Phobius"/>
    </source>
</evidence>
<feature type="domain" description="Trimeric autotransporter adhesin YadA-like head" evidence="13">
    <location>
        <begin position="283"/>
        <end position="305"/>
    </location>
</feature>
<feature type="domain" description="Trimeric autotransporter adhesin YadA-like stalk" evidence="14">
    <location>
        <begin position="982"/>
        <end position="1021"/>
    </location>
</feature>
<feature type="domain" description="Trimeric autotransporter adhesin YadA-like stalk" evidence="14">
    <location>
        <begin position="810"/>
        <end position="849"/>
    </location>
</feature>
<feature type="domain" description="Trimeric autotransporter adhesin YadA-like head" evidence="13">
    <location>
        <begin position="382"/>
        <end position="408"/>
    </location>
</feature>
<comment type="similarity">
    <text evidence="3">Belongs to the autotransporter-2 (AT-2) (TC 1.B.40) family.</text>
</comment>
<feature type="domain" description="Trimeric autotransporter adhesin YadA-like stalk" evidence="14">
    <location>
        <begin position="147"/>
        <end position="189"/>
    </location>
</feature>
<dbReference type="GO" id="GO:0009279">
    <property type="term" value="C:cell outer membrane"/>
    <property type="evidence" value="ECO:0007669"/>
    <property type="project" value="UniProtKB-SubCell"/>
</dbReference>
<keyword evidence="5" id="KW-1134">Transmembrane beta strand</keyword>
<dbReference type="Gene3D" id="2.150.10.10">
    <property type="entry name" value="Serralysin-like metalloprotease, C-terminal"/>
    <property type="match status" value="4"/>
</dbReference>
<dbReference type="Gene3D" id="3.30.1300.30">
    <property type="entry name" value="GSPII I/J protein-like"/>
    <property type="match status" value="1"/>
</dbReference>
<feature type="domain" description="Trimeric autotransporter adhesin YadA-like stalk" evidence="14">
    <location>
        <begin position="675"/>
        <end position="713"/>
    </location>
</feature>
<comment type="caution">
    <text evidence="16">The sequence shown here is derived from an EMBL/GenBank/DDBJ whole genome shotgun (WGS) entry which is preliminary data.</text>
</comment>
<sequence>MNKSYRVVWSVATGTFVVASELAKGRSKKGKVARLAATIVFGAGGFVIAPAAFAGTIANCNNGNASTSYASTYGTNAGDWALGSNPMGCSSAGANGIIMSESGTSTQSGSNAWMAVGQTSTTGAGTITLYGPNGITLNGPTSLSNNKITSLTAGTVSSGSADAVNGGELYNTASTAASALGTTLGANGAIVAPSYALTNANSIGGTTGAAADVGSAFAKVDTALGEINTQATNTNRYFKAGGANNGTDDASAAAGAVAVGVSAAATGIRATAMGNGASTASSDAIAIGTLANVVGNGTVAIGSHASAFSSGSAAGQSVALGASTSAGGDFSTALGSKANSTGNGSTAVGVNATTIGNRAVAMGASSAGAGSFATAVGTLASAGGNNSAAFGTSANASAANSVALGAGSTTTTVLTQAGYNPGSGTLSGTASTANGEVSLGSAGKERRLTNAAAGSSATDAVNVSQLQSEDAKVNSNGFTTASALGGGAAYNSTTGSITAPSYALTNANSIAGTTGAATDVGGGFGKVDAALGKLNTSVAGNTTAITNITNGTIGLVQQAAAGADLTVGKATDGAAVDFADKNSNTRTLKNVTAGVAGTDAVNMSQLNTTNSNVAQNTTNIAGNTTSINNINTQISSGAIGLVQQDATTRNITVAKNTDGTTVDFTGTPGARVLDGVANGAVTSTSKQAVNGSQLYALAGSTASAMGGGSTVNSEGSITAPTYNIHNADGSTTTVRNVGDAVTNIDARATQNTTDIAGNTTSINNISSQISTGSIGLVQQAAAGADLTVGKATDGAAVDFADKNGNTRTLKNVTAGVAGTDAANMSQLNATNANVAQNTTDIAGNTTSINNISSQISSGTIGLVQQAVAGADLTVGKATDGAAVDFADKNGNTRTLKNVTAGVAGTDAVNMSQLNATNANVAQNTTDIAGNTTLINNINTQISSGAIGLVQQAVAGADLTVGKATDGAAVDFADKNGNTRTLKNVTAGVAGTDAVNMSQLNATNANVAQNTTNIAGNTTSINNLDGRVTQNTTDISSLNTSITSLNGQMSDAVMYDSSAHDKVTLGNAGTPVQLTNVKAGALVANSTDAVNGSQLYATNQQVAQNTTSINNISNQINSGEIGLVQQDATTRNITVAKNTDGTTVDFTGTPGARVLDGVANGAVTSTSKQAVNGSQLYALSASTASAMGGGSTVNSDGSITAPTYNIHNADGSTTTVRNIGDAVTSIDARTTQNTTNITDISNQINSGAIGLVQQNATTRNINVAGNTDGTVVNVTGTAGARVLEGVANGAVTPTSRQAVNGSQLHALASSTASSLGGGSTVNSDGSITAPTYTVNGQTVNNVGAAVTNLDARTTQNTSDIANLHTDVTQNTTEISNLTHNVINNTAQIEKNTSDITNITNQINAAGDGVVQQNQATHNITVAKSADGKVVDITGTQGARSVTGVAAGTLSVDSVDAVNGSQLYQTNQRVSSIANATSTIASNKSDTPAVASGVDSTAQGNGAIAAGANSVALGSGSVANEDNTVSVGSQGNERRITNVAPGVSGTDAANMNQLASVQNSVNSVARAAYSGVAAAMAMPNLTPRDPGKVLVAAGVANYKGYTAMGVGGTYRSENSHWLVNGALSLTPHGDAGVRAQVGYEF</sequence>
<evidence type="ECO:0000256" key="8">
    <source>
        <dbReference type="ARBA" id="ARBA00022927"/>
    </source>
</evidence>
<dbReference type="InterPro" id="IPR005594">
    <property type="entry name" value="YadA_C"/>
</dbReference>
<feature type="domain" description="ESPR" evidence="15">
    <location>
        <begin position="1"/>
        <end position="44"/>
    </location>
</feature>
<protein>
    <submittedName>
        <fullName evidence="16">Hemagglutinin</fullName>
    </submittedName>
</protein>
<dbReference type="STRING" id="1777141.AWB80_00367"/>
<dbReference type="Pfam" id="PF05658">
    <property type="entry name" value="YadA_head"/>
    <property type="match status" value="5"/>
</dbReference>
<dbReference type="InterPro" id="IPR008635">
    <property type="entry name" value="Coiled_stalk_dom"/>
</dbReference>
<dbReference type="Pfam" id="PF13018">
    <property type="entry name" value="ESPR"/>
    <property type="match status" value="1"/>
</dbReference>
<dbReference type="Proteomes" id="UP000054911">
    <property type="component" value="Unassembled WGS sequence"/>
</dbReference>
<feature type="domain" description="Trimeric autotransporter adhesin YadA-like stalk" evidence="14">
    <location>
        <begin position="1440"/>
        <end position="1483"/>
    </location>
</feature>
<evidence type="ECO:0000256" key="10">
    <source>
        <dbReference type="ARBA" id="ARBA00023237"/>
    </source>
</evidence>
<dbReference type="InterPro" id="IPR011049">
    <property type="entry name" value="Serralysin-like_metalloprot_C"/>
</dbReference>
<evidence type="ECO:0000256" key="5">
    <source>
        <dbReference type="ARBA" id="ARBA00022452"/>
    </source>
</evidence>
<keyword evidence="10" id="KW-0998">Cell outer membrane</keyword>
<evidence type="ECO:0000256" key="1">
    <source>
        <dbReference type="ARBA" id="ARBA00004241"/>
    </source>
</evidence>
<dbReference type="SUPFAM" id="SSF101967">
    <property type="entry name" value="Adhesin YadA, collagen-binding domain"/>
    <property type="match status" value="6"/>
</dbReference>
<dbReference type="Pfam" id="PF03895">
    <property type="entry name" value="YadA_anchor"/>
    <property type="match status" value="1"/>
</dbReference>
<comment type="subcellular location">
    <subcellularLocation>
        <location evidence="2">Cell outer membrane</location>
    </subcellularLocation>
    <subcellularLocation>
        <location evidence="1">Cell surface</location>
    </subcellularLocation>
</comment>
<evidence type="ECO:0000259" key="15">
    <source>
        <dbReference type="Pfam" id="PF13018"/>
    </source>
</evidence>
<evidence type="ECO:0000259" key="13">
    <source>
        <dbReference type="Pfam" id="PF05658"/>
    </source>
</evidence>
<feature type="domain" description="Trimeric autotransporter adhesin YadA-like head" evidence="13">
    <location>
        <begin position="316"/>
        <end position="338"/>
    </location>
</feature>
<keyword evidence="4" id="KW-0813">Transport</keyword>
<dbReference type="EMBL" id="FCOE02000001">
    <property type="protein sequence ID" value="SAK41261.1"/>
    <property type="molecule type" value="Genomic_DNA"/>
</dbReference>
<feature type="transmembrane region" description="Helical" evidence="11">
    <location>
        <begin position="35"/>
        <end position="58"/>
    </location>
</feature>
<evidence type="ECO:0000313" key="16">
    <source>
        <dbReference type="EMBL" id="SAK41261.1"/>
    </source>
</evidence>
<evidence type="ECO:0000259" key="12">
    <source>
        <dbReference type="Pfam" id="PF03895"/>
    </source>
</evidence>
<dbReference type="GO" id="GO:0015031">
    <property type="term" value="P:protein transport"/>
    <property type="evidence" value="ECO:0007669"/>
    <property type="project" value="UniProtKB-KW"/>
</dbReference>
<dbReference type="InterPro" id="IPR008640">
    <property type="entry name" value="Adhesin_Head_dom"/>
</dbReference>
<feature type="domain" description="Trimeric autotransporter adhesin YadA-like stalk" evidence="14">
    <location>
        <begin position="1156"/>
        <end position="1195"/>
    </location>
</feature>
<evidence type="ECO:0000259" key="14">
    <source>
        <dbReference type="Pfam" id="PF05662"/>
    </source>
</evidence>
<feature type="domain" description="Trimeric autotransporter adhesin YadA-like head" evidence="13">
    <location>
        <begin position="341"/>
        <end position="366"/>
    </location>
</feature>
<feature type="domain" description="Trimeric autotransporter adhesin YadA-like head" evidence="13">
    <location>
        <begin position="1489"/>
        <end position="1515"/>
    </location>
</feature>
<feature type="domain" description="Trimeric autotransporter adhesin YadA-like stalk" evidence="14">
    <location>
        <begin position="1072"/>
        <end position="1116"/>
    </location>
</feature>
<gene>
    <name evidence="16" type="ORF">AWB80_00367</name>
</gene>
<feature type="domain" description="Trimeric autotransporter adhesin YadA-like C-terminal membrane anchor" evidence="12">
    <location>
        <begin position="1581"/>
        <end position="1639"/>
    </location>
</feature>
<evidence type="ECO:0000256" key="6">
    <source>
        <dbReference type="ARBA" id="ARBA00022692"/>
    </source>
</evidence>
<dbReference type="RefSeq" id="WP_061172915.1">
    <property type="nucleotide sequence ID" value="NZ_FCOE02000001.1"/>
</dbReference>
<feature type="domain" description="Trimeric autotransporter adhesin YadA-like stalk" evidence="14">
    <location>
        <begin position="589"/>
        <end position="628"/>
    </location>
</feature>
<name>A0A157Z6U3_9BURK</name>
<feature type="domain" description="Trimeric autotransporter adhesin YadA-like stalk" evidence="14">
    <location>
        <begin position="896"/>
        <end position="931"/>
    </location>
</feature>
<dbReference type="InterPro" id="IPR024973">
    <property type="entry name" value="ESPR"/>
</dbReference>
<dbReference type="Gene3D" id="2.60.40.4050">
    <property type="match status" value="1"/>
</dbReference>
<dbReference type="GO" id="GO:0009986">
    <property type="term" value="C:cell surface"/>
    <property type="evidence" value="ECO:0007669"/>
    <property type="project" value="UniProtKB-SubCell"/>
</dbReference>
<proteinExistence type="inferred from homology"/>
<keyword evidence="9 11" id="KW-0472">Membrane</keyword>
<dbReference type="Pfam" id="PF05662">
    <property type="entry name" value="YadA_stalk"/>
    <property type="match status" value="12"/>
</dbReference>
<evidence type="ECO:0000313" key="17">
    <source>
        <dbReference type="Proteomes" id="UP000054911"/>
    </source>
</evidence>
<dbReference type="OrthoDB" id="1632057at2"/>
<feature type="domain" description="Trimeric autotransporter adhesin YadA-like stalk" evidence="14">
    <location>
        <begin position="1533"/>
        <end position="1572"/>
    </location>
</feature>
<evidence type="ECO:0000256" key="9">
    <source>
        <dbReference type="ARBA" id="ARBA00023136"/>
    </source>
</evidence>
<keyword evidence="17" id="KW-1185">Reference proteome</keyword>
<dbReference type="Gene3D" id="1.20.5.170">
    <property type="match status" value="7"/>
</dbReference>
<keyword evidence="11" id="KW-1133">Transmembrane helix</keyword>
<evidence type="ECO:0000256" key="4">
    <source>
        <dbReference type="ARBA" id="ARBA00022448"/>
    </source>
</evidence>
<reference evidence="16" key="1">
    <citation type="submission" date="2016-01" db="EMBL/GenBank/DDBJ databases">
        <authorList>
            <person name="Peeters C."/>
        </authorList>
    </citation>
    <scope>NUCLEOTIDE SEQUENCE [LARGE SCALE GENOMIC DNA]</scope>
    <source>
        <strain evidence="16">LMG 29323</strain>
    </source>
</reference>
<dbReference type="SUPFAM" id="SSF54523">
    <property type="entry name" value="Pili subunits"/>
    <property type="match status" value="1"/>
</dbReference>
<keyword evidence="6 11" id="KW-0812">Transmembrane</keyword>
<evidence type="ECO:0000256" key="3">
    <source>
        <dbReference type="ARBA" id="ARBA00005848"/>
    </source>
</evidence>
<organism evidence="16 17">
    <name type="scientific">Caballeronia pedi</name>
    <dbReference type="NCBI Taxonomy" id="1777141"/>
    <lineage>
        <taxon>Bacteria</taxon>
        <taxon>Pseudomonadati</taxon>
        <taxon>Pseudomonadota</taxon>
        <taxon>Betaproteobacteria</taxon>
        <taxon>Burkholderiales</taxon>
        <taxon>Burkholderiaceae</taxon>
        <taxon>Caballeronia</taxon>
    </lineage>
</organism>
<dbReference type="InterPro" id="IPR045584">
    <property type="entry name" value="Pilin-like"/>
</dbReference>
<feature type="domain" description="Trimeric autotransporter adhesin YadA-like stalk" evidence="14">
    <location>
        <begin position="1284"/>
        <end position="1324"/>
    </location>
</feature>
<evidence type="ECO:0000256" key="2">
    <source>
        <dbReference type="ARBA" id="ARBA00004442"/>
    </source>
</evidence>